<dbReference type="InterPro" id="IPR029058">
    <property type="entry name" value="AB_hydrolase_fold"/>
</dbReference>
<protein>
    <submittedName>
        <fullName evidence="4">Deacetylase</fullName>
    </submittedName>
</protein>
<proteinExistence type="predicted"/>
<dbReference type="GO" id="GO:0005976">
    <property type="term" value="P:polysaccharide metabolic process"/>
    <property type="evidence" value="ECO:0007669"/>
    <property type="project" value="TreeGrafter"/>
</dbReference>
<feature type="active site" description="Charge relay system" evidence="1">
    <location>
        <position position="267"/>
    </location>
</feature>
<dbReference type="Pfam" id="PF05448">
    <property type="entry name" value="AXE1"/>
    <property type="match status" value="1"/>
</dbReference>
<dbReference type="GO" id="GO:0052689">
    <property type="term" value="F:carboxylic ester hydrolase activity"/>
    <property type="evidence" value="ECO:0007669"/>
    <property type="project" value="TreeGrafter"/>
</dbReference>
<dbReference type="InterPro" id="IPR008391">
    <property type="entry name" value="AXE1_dom"/>
</dbReference>
<feature type="active site" description="Nucleophile" evidence="1">
    <location>
        <position position="185"/>
    </location>
</feature>
<feature type="binding site" evidence="2">
    <location>
        <position position="100"/>
    </location>
    <ligand>
        <name>substrate</name>
    </ligand>
</feature>
<dbReference type="PANTHER" id="PTHR40111">
    <property type="entry name" value="CEPHALOSPORIN-C DEACETYLASE"/>
    <property type="match status" value="1"/>
</dbReference>
<gene>
    <name evidence="4" type="ORF">DM484_09490</name>
</gene>
<organism evidence="4 5">
    <name type="scientific">Candidatus Methylumidiphilus alinenensis</name>
    <dbReference type="NCBI Taxonomy" id="2202197"/>
    <lineage>
        <taxon>Bacteria</taxon>
        <taxon>Pseudomonadati</taxon>
        <taxon>Pseudomonadota</taxon>
        <taxon>Gammaproteobacteria</taxon>
        <taxon>Methylococcales</taxon>
        <taxon>Candidatus Methylumidiphilus</taxon>
    </lineage>
</organism>
<evidence type="ECO:0000313" key="4">
    <source>
        <dbReference type="EMBL" id="PZN80793.1"/>
    </source>
</evidence>
<evidence type="ECO:0000256" key="1">
    <source>
        <dbReference type="PIRSR" id="PIRSR639069-1"/>
    </source>
</evidence>
<dbReference type="Proteomes" id="UP000249396">
    <property type="component" value="Unassembled WGS sequence"/>
</dbReference>
<dbReference type="SUPFAM" id="SSF53474">
    <property type="entry name" value="alpha/beta-Hydrolases"/>
    <property type="match status" value="1"/>
</dbReference>
<dbReference type="AlphaFoldDB" id="A0A2W4RC60"/>
<evidence type="ECO:0000256" key="2">
    <source>
        <dbReference type="PIRSR" id="PIRSR639069-2"/>
    </source>
</evidence>
<reference evidence="4 5" key="1">
    <citation type="journal article" date="2018" name="Aquat. Microb. Ecol.">
        <title>Gammaproteobacterial methanotrophs dominate.</title>
        <authorList>
            <person name="Rissanen A.J."/>
            <person name="Saarenheimo J."/>
            <person name="Tiirola M."/>
            <person name="Peura S."/>
            <person name="Aalto S.L."/>
            <person name="Karvinen A."/>
            <person name="Nykanen H."/>
        </authorList>
    </citation>
    <scope>NUCLEOTIDE SEQUENCE [LARGE SCALE GENOMIC DNA]</scope>
    <source>
        <strain evidence="4">AMbin10</strain>
    </source>
</reference>
<feature type="domain" description="Acetyl xylan esterase" evidence="3">
    <location>
        <begin position="28"/>
        <end position="305"/>
    </location>
</feature>
<feature type="active site" description="Charge relay system" evidence="1">
    <location>
        <position position="295"/>
    </location>
</feature>
<evidence type="ECO:0000259" key="3">
    <source>
        <dbReference type="Pfam" id="PF05448"/>
    </source>
</evidence>
<dbReference type="PANTHER" id="PTHR40111:SF1">
    <property type="entry name" value="CEPHALOSPORIN-C DEACETYLASE"/>
    <property type="match status" value="1"/>
</dbReference>
<accession>A0A2W4RC60</accession>
<name>A0A2W4RC60_9GAMM</name>
<evidence type="ECO:0000313" key="5">
    <source>
        <dbReference type="Proteomes" id="UP000249396"/>
    </source>
</evidence>
<dbReference type="EMBL" id="QJPH01000278">
    <property type="protein sequence ID" value="PZN80793.1"/>
    <property type="molecule type" value="Genomic_DNA"/>
</dbReference>
<dbReference type="InterPro" id="IPR039069">
    <property type="entry name" value="CE7"/>
</dbReference>
<comment type="caution">
    <text evidence="4">The sequence shown here is derived from an EMBL/GenBank/DDBJ whole genome shotgun (WGS) entry which is preliminary data.</text>
</comment>
<dbReference type="Gene3D" id="3.40.50.1820">
    <property type="entry name" value="alpha/beta hydrolase"/>
    <property type="match status" value="1"/>
</dbReference>
<sequence length="319" mass="35261">MTSFNHSFFFDPSYGHQLESLLEIAPPAESEGFEEFWQARYGRALLVDPETESSKDLLLHPNFEVRDIFYQSTDGFRIGGWLLIPRSGRPSRGLVVGHGYGGRDGPDFDLNLSDTVFLFPCFRGLSRSSGQKGVSSNPAYHVLHDIDKPQNYIIRGCVEDVWVGVSALLRLFPEIEGHIGYQGTSFGGGIGAMAVAWDSRIRRVALNVPTFGNQPLRLGLPTTGSGAAVSLYQRRYGNVMETLQYYDAALSARHISVPVHVAAALFDPVVAPPGQFAVYNALAGPKELFVADAGHFDYPGRAEQEKQLFDELQRFFDPL</sequence>